<feature type="domain" description="Glycosyltransferase subfamily 4-like N-terminal" evidence="2">
    <location>
        <begin position="23"/>
        <end position="177"/>
    </location>
</feature>
<dbReference type="PANTHER" id="PTHR12526">
    <property type="entry name" value="GLYCOSYLTRANSFERASE"/>
    <property type="match status" value="1"/>
</dbReference>
<evidence type="ECO:0000313" key="3">
    <source>
        <dbReference type="EMBL" id="MDH0687603.1"/>
    </source>
</evidence>
<protein>
    <submittedName>
        <fullName evidence="3">Glycosyltransferase family 4 protein</fullName>
    </submittedName>
</protein>
<dbReference type="SUPFAM" id="SSF53756">
    <property type="entry name" value="UDP-Glycosyltransferase/glycogen phosphorylase"/>
    <property type="match status" value="1"/>
</dbReference>
<dbReference type="Gene3D" id="3.40.50.2000">
    <property type="entry name" value="Glycogen Phosphorylase B"/>
    <property type="match status" value="2"/>
</dbReference>
<dbReference type="CDD" id="cd03794">
    <property type="entry name" value="GT4_WbuB-like"/>
    <property type="match status" value="1"/>
</dbReference>
<feature type="domain" description="Glycosyl transferase family 1" evidence="1">
    <location>
        <begin position="215"/>
        <end position="365"/>
    </location>
</feature>
<dbReference type="InterPro" id="IPR001296">
    <property type="entry name" value="Glyco_trans_1"/>
</dbReference>
<evidence type="ECO:0000259" key="1">
    <source>
        <dbReference type="Pfam" id="PF00534"/>
    </source>
</evidence>
<dbReference type="EMBL" id="JAOCDG010000007">
    <property type="protein sequence ID" value="MDH0687603.1"/>
    <property type="molecule type" value="Genomic_DNA"/>
</dbReference>
<dbReference type="RefSeq" id="WP_079329007.1">
    <property type="nucleotide sequence ID" value="NZ_JAOCDG010000007.1"/>
</dbReference>
<dbReference type="Pfam" id="PF13579">
    <property type="entry name" value="Glyco_trans_4_4"/>
    <property type="match status" value="1"/>
</dbReference>
<dbReference type="InterPro" id="IPR028098">
    <property type="entry name" value="Glyco_trans_4-like_N"/>
</dbReference>
<evidence type="ECO:0000259" key="2">
    <source>
        <dbReference type="Pfam" id="PF13579"/>
    </source>
</evidence>
<comment type="caution">
    <text evidence="3">The sequence shown here is derived from an EMBL/GenBank/DDBJ whole genome shotgun (WGS) entry which is preliminary data.</text>
</comment>
<dbReference type="GO" id="GO:0016757">
    <property type="term" value="F:glycosyltransferase activity"/>
    <property type="evidence" value="ECO:0007669"/>
    <property type="project" value="UniProtKB-ARBA"/>
</dbReference>
<evidence type="ECO:0000313" key="4">
    <source>
        <dbReference type="Proteomes" id="UP001161139"/>
    </source>
</evidence>
<name>A0ABD4XXM0_STUST</name>
<dbReference type="AlphaFoldDB" id="A0ABD4XXM0"/>
<sequence length="396" mass="44355">MPKRILLVTFFYPPDLSAGSFRARALVGALRAHAGDTVQVDVLTTQPNRYHEHASETQVFESGDGVRVRRIRLPAHRSGFRDQAVAFVSFAWQATRYARDERYDLVVATSSRLMTAVLGAWIAYRQGARLYLDIRDIFVENLGELFSPPVSSILRTGFGALERWAVRRADKVNLVTVGFLGYFQPKYPKRQFSHFTNGVDDDFLEFPLHGCRDQSKERPLQVLYAGNVGDGQGLHRIVPELARRLGDEVQFRVVGAGSRLEVLREAITASGLNNVELVEPVAREQLLDLYRQADVLFLHLNDFRAFRRVLPSKVFEYAATGKPVWAGVGGYAAEFIRSEIANAAVFAPCDSAGAIAALRRLKLGQTPRPEFIARFARSRIMRVMAADVLELVESTD</sequence>
<accession>A0ABD4XXM0</accession>
<dbReference type="Pfam" id="PF00534">
    <property type="entry name" value="Glycos_transf_1"/>
    <property type="match status" value="1"/>
</dbReference>
<dbReference type="Proteomes" id="UP001161139">
    <property type="component" value="Unassembled WGS sequence"/>
</dbReference>
<gene>
    <name evidence="3" type="ORF">N5D09_05835</name>
</gene>
<dbReference type="GO" id="GO:1901135">
    <property type="term" value="P:carbohydrate derivative metabolic process"/>
    <property type="evidence" value="ECO:0007669"/>
    <property type="project" value="UniProtKB-ARBA"/>
</dbReference>
<reference evidence="3" key="1">
    <citation type="submission" date="2022-09" db="EMBL/GenBank/DDBJ databases">
        <title>Intensive care unit water sources are persistently colonized with multi-drug resistant bacteria and are the site of extensive horizontal gene transfer of antibiotic resistance genes.</title>
        <authorList>
            <person name="Diorio-Toth L."/>
        </authorList>
    </citation>
    <scope>NUCLEOTIDE SEQUENCE</scope>
    <source>
        <strain evidence="3">GD03864</strain>
    </source>
</reference>
<proteinExistence type="predicted"/>
<organism evidence="3 4">
    <name type="scientific">Stutzerimonas stutzeri</name>
    <name type="common">Pseudomonas stutzeri</name>
    <dbReference type="NCBI Taxonomy" id="316"/>
    <lineage>
        <taxon>Bacteria</taxon>
        <taxon>Pseudomonadati</taxon>
        <taxon>Pseudomonadota</taxon>
        <taxon>Gammaproteobacteria</taxon>
        <taxon>Pseudomonadales</taxon>
        <taxon>Pseudomonadaceae</taxon>
        <taxon>Stutzerimonas</taxon>
    </lineage>
</organism>